<dbReference type="Pfam" id="PF01544">
    <property type="entry name" value="CorA"/>
    <property type="match status" value="1"/>
</dbReference>
<evidence type="ECO:0000313" key="10">
    <source>
        <dbReference type="Proteomes" id="UP001156641"/>
    </source>
</evidence>
<dbReference type="InterPro" id="IPR045863">
    <property type="entry name" value="CorA_TM1_TM2"/>
</dbReference>
<evidence type="ECO:0000313" key="9">
    <source>
        <dbReference type="EMBL" id="GLR66234.1"/>
    </source>
</evidence>
<dbReference type="PANTHER" id="PTHR46494:SF1">
    <property type="entry name" value="CORA FAMILY METAL ION TRANSPORTER (EUROFUNG)"/>
    <property type="match status" value="1"/>
</dbReference>
<evidence type="ECO:0000256" key="2">
    <source>
        <dbReference type="ARBA" id="ARBA00009765"/>
    </source>
</evidence>
<keyword evidence="6 8" id="KW-1133">Transmembrane helix</keyword>
<evidence type="ECO:0000256" key="1">
    <source>
        <dbReference type="ARBA" id="ARBA00004651"/>
    </source>
</evidence>
<dbReference type="SUPFAM" id="SSF144083">
    <property type="entry name" value="Magnesium transport protein CorA, transmembrane region"/>
    <property type="match status" value="1"/>
</dbReference>
<feature type="transmembrane region" description="Helical" evidence="8">
    <location>
        <begin position="271"/>
        <end position="291"/>
    </location>
</feature>
<gene>
    <name evidence="9" type="primary">corA</name>
    <name evidence="9" type="ORF">GCM10010909_09140</name>
</gene>
<keyword evidence="3" id="KW-0813">Transport</keyword>
<dbReference type="Gene3D" id="1.20.58.340">
    <property type="entry name" value="Magnesium transport protein CorA, transmembrane region"/>
    <property type="match status" value="2"/>
</dbReference>
<evidence type="ECO:0000256" key="7">
    <source>
        <dbReference type="ARBA" id="ARBA00023136"/>
    </source>
</evidence>
<keyword evidence="4" id="KW-1003">Cell membrane</keyword>
<keyword evidence="7 8" id="KW-0472">Membrane</keyword>
<dbReference type="EMBL" id="BSOS01000013">
    <property type="protein sequence ID" value="GLR66234.1"/>
    <property type="molecule type" value="Genomic_DNA"/>
</dbReference>
<dbReference type="PANTHER" id="PTHR46494">
    <property type="entry name" value="CORA FAMILY METAL ION TRANSPORTER (EUROFUNG)"/>
    <property type="match status" value="1"/>
</dbReference>
<organism evidence="9 10">
    <name type="scientific">Acidocella aquatica</name>
    <dbReference type="NCBI Taxonomy" id="1922313"/>
    <lineage>
        <taxon>Bacteria</taxon>
        <taxon>Pseudomonadati</taxon>
        <taxon>Pseudomonadota</taxon>
        <taxon>Alphaproteobacteria</taxon>
        <taxon>Acetobacterales</taxon>
        <taxon>Acidocellaceae</taxon>
        <taxon>Acidocella</taxon>
    </lineage>
</organism>
<evidence type="ECO:0000256" key="8">
    <source>
        <dbReference type="SAM" id="Phobius"/>
    </source>
</evidence>
<evidence type="ECO:0000256" key="3">
    <source>
        <dbReference type="ARBA" id="ARBA00022448"/>
    </source>
</evidence>
<comment type="similarity">
    <text evidence="2">Belongs to the CorA metal ion transporter (MIT) (TC 1.A.35) family.</text>
</comment>
<sequence length="329" mass="36267">MLKAYACAPGGRLTSLALAQMPQALWFDLENPAPEDYAFVTRETGLALPQQDNILEIENSSRLSANGDVLTLTMPIVTRTPEGLQSSACGFVLAPDRLVTIRFTPGQVFTQFATQPLETGVSGASNAAFIFTGLLEAIVDRQADALENLRRELDDLSHQIFHHRLSAKPQERAARRRNAEAELQATLAVLGRGYDTISFLRDSQLGIARIAPYVLGTAAWLPEAARQRLQSVEKDIASLNEFSTHLSDKVQFLLDATLGLINVAQNSLIKVLTIVSIVGIPPTLIAGIYGMNFHDIPEITWRYGYVYAWGVMILSSMLPLAWFRKKGWL</sequence>
<feature type="transmembrane region" description="Helical" evidence="8">
    <location>
        <begin position="303"/>
        <end position="323"/>
    </location>
</feature>
<dbReference type="Proteomes" id="UP001156641">
    <property type="component" value="Unassembled WGS sequence"/>
</dbReference>
<keyword evidence="10" id="KW-1185">Reference proteome</keyword>
<evidence type="ECO:0000256" key="4">
    <source>
        <dbReference type="ARBA" id="ARBA00022475"/>
    </source>
</evidence>
<protein>
    <submittedName>
        <fullName evidence="9">Magnesium transport protein CorA</fullName>
    </submittedName>
</protein>
<comment type="caution">
    <text evidence="9">The sequence shown here is derived from an EMBL/GenBank/DDBJ whole genome shotgun (WGS) entry which is preliminary data.</text>
</comment>
<evidence type="ECO:0000256" key="6">
    <source>
        <dbReference type="ARBA" id="ARBA00022989"/>
    </source>
</evidence>
<dbReference type="SUPFAM" id="SSF143865">
    <property type="entry name" value="CorA soluble domain-like"/>
    <property type="match status" value="1"/>
</dbReference>
<reference evidence="10" key="1">
    <citation type="journal article" date="2019" name="Int. J. Syst. Evol. Microbiol.">
        <title>The Global Catalogue of Microorganisms (GCM) 10K type strain sequencing project: providing services to taxonomists for standard genome sequencing and annotation.</title>
        <authorList>
            <consortium name="The Broad Institute Genomics Platform"/>
            <consortium name="The Broad Institute Genome Sequencing Center for Infectious Disease"/>
            <person name="Wu L."/>
            <person name="Ma J."/>
        </authorList>
    </citation>
    <scope>NUCLEOTIDE SEQUENCE [LARGE SCALE GENOMIC DNA]</scope>
    <source>
        <strain evidence="10">NBRC 112502</strain>
    </source>
</reference>
<comment type="subcellular location">
    <subcellularLocation>
        <location evidence="1">Cell membrane</location>
        <topology evidence="1">Multi-pass membrane protein</topology>
    </subcellularLocation>
</comment>
<proteinExistence type="inferred from homology"/>
<name>A0ABQ6A1B1_9PROT</name>
<dbReference type="CDD" id="cd12837">
    <property type="entry name" value="EcCorA-like_u1"/>
    <property type="match status" value="1"/>
</dbReference>
<dbReference type="RefSeq" id="WP_284256907.1">
    <property type="nucleotide sequence ID" value="NZ_BSOS01000013.1"/>
</dbReference>
<dbReference type="Gene3D" id="3.30.460.20">
    <property type="entry name" value="CorA soluble domain-like"/>
    <property type="match status" value="1"/>
</dbReference>
<dbReference type="InterPro" id="IPR002523">
    <property type="entry name" value="MgTranspt_CorA/ZnTranspt_ZntB"/>
</dbReference>
<dbReference type="InterPro" id="IPR045861">
    <property type="entry name" value="CorA_cytoplasmic_dom"/>
</dbReference>
<evidence type="ECO:0000256" key="5">
    <source>
        <dbReference type="ARBA" id="ARBA00022692"/>
    </source>
</evidence>
<accession>A0ABQ6A1B1</accession>
<keyword evidence="5 8" id="KW-0812">Transmembrane</keyword>